<dbReference type="EMBL" id="MCFA01000247">
    <property type="protein sequence ID" value="ORX96795.1"/>
    <property type="molecule type" value="Genomic_DNA"/>
</dbReference>
<dbReference type="AlphaFoldDB" id="A0A1Y1YFP1"/>
<dbReference type="Proteomes" id="UP000193144">
    <property type="component" value="Unassembled WGS sequence"/>
</dbReference>
<accession>A0A1Y1YFP1</accession>
<name>A0A1Y1YFP1_9PLEO</name>
<reference evidence="1 2" key="1">
    <citation type="submission" date="2016-07" db="EMBL/GenBank/DDBJ databases">
        <title>Pervasive Adenine N6-methylation of Active Genes in Fungi.</title>
        <authorList>
            <consortium name="DOE Joint Genome Institute"/>
            <person name="Mondo S.J."/>
            <person name="Dannebaum R.O."/>
            <person name="Kuo R.C."/>
            <person name="Labutti K."/>
            <person name="Haridas S."/>
            <person name="Kuo A."/>
            <person name="Salamov A."/>
            <person name="Ahrendt S.R."/>
            <person name="Lipzen A."/>
            <person name="Sullivan W."/>
            <person name="Andreopoulos W.B."/>
            <person name="Clum A."/>
            <person name="Lindquist E."/>
            <person name="Daum C."/>
            <person name="Ramamoorthy G.K."/>
            <person name="Gryganskyi A."/>
            <person name="Culley D."/>
            <person name="Magnuson J.K."/>
            <person name="James T.Y."/>
            <person name="O'Malley M.A."/>
            <person name="Stajich J.E."/>
            <person name="Spatafora J.W."/>
            <person name="Visel A."/>
            <person name="Grigoriev I.V."/>
        </authorList>
    </citation>
    <scope>NUCLEOTIDE SEQUENCE [LARGE SCALE GENOMIC DNA]</scope>
    <source>
        <strain evidence="1 2">CBS 115471</strain>
    </source>
</reference>
<comment type="caution">
    <text evidence="1">The sequence shown here is derived from an EMBL/GenBank/DDBJ whole genome shotgun (WGS) entry which is preliminary data.</text>
</comment>
<protein>
    <submittedName>
        <fullName evidence="1">Uncharacterized protein</fullName>
    </submittedName>
</protein>
<sequence>MDFNRIREPFVKKTLRKRSLIIYSQCFLLSDTEVGWVSTNIMTSRMDSARSLSGDCVAMSTDTVPKTNRHRHRRLLLISNRSRVQRHQPQLKPPTSLQAATQLQFNTCSLSRGRVTMPTGATPKHITHAHYNRRIHFSDHLHHPQQPWQTVSSPMIPTLFGGRATMSRDATPNAPKPSVNWSVDGDGKSCNSQGAATDINGRLLPRLFKPMELIARKLSAT</sequence>
<keyword evidence="2" id="KW-1185">Reference proteome</keyword>
<gene>
    <name evidence="1" type="ORF">BCR34DRAFT_593725</name>
</gene>
<dbReference type="OrthoDB" id="5584247at2759"/>
<organism evidence="1 2">
    <name type="scientific">Clohesyomyces aquaticus</name>
    <dbReference type="NCBI Taxonomy" id="1231657"/>
    <lineage>
        <taxon>Eukaryota</taxon>
        <taxon>Fungi</taxon>
        <taxon>Dikarya</taxon>
        <taxon>Ascomycota</taxon>
        <taxon>Pezizomycotina</taxon>
        <taxon>Dothideomycetes</taxon>
        <taxon>Pleosporomycetidae</taxon>
        <taxon>Pleosporales</taxon>
        <taxon>Lindgomycetaceae</taxon>
        <taxon>Clohesyomyces</taxon>
    </lineage>
</organism>
<proteinExistence type="predicted"/>
<evidence type="ECO:0000313" key="1">
    <source>
        <dbReference type="EMBL" id="ORX96795.1"/>
    </source>
</evidence>
<evidence type="ECO:0000313" key="2">
    <source>
        <dbReference type="Proteomes" id="UP000193144"/>
    </source>
</evidence>